<feature type="non-terminal residue" evidence="3">
    <location>
        <position position="1"/>
    </location>
</feature>
<evidence type="ECO:0000256" key="2">
    <source>
        <dbReference type="ARBA" id="ARBA00023203"/>
    </source>
</evidence>
<proteinExistence type="predicted"/>
<dbReference type="Proteomes" id="UP001206925">
    <property type="component" value="Unassembled WGS sequence"/>
</dbReference>
<dbReference type="GO" id="GO:0051015">
    <property type="term" value="F:actin filament binding"/>
    <property type="evidence" value="ECO:0007669"/>
    <property type="project" value="InterPro"/>
</dbReference>
<dbReference type="GO" id="GO:0051639">
    <property type="term" value="P:actin filament network formation"/>
    <property type="evidence" value="ECO:0007669"/>
    <property type="project" value="TreeGrafter"/>
</dbReference>
<dbReference type="InterPro" id="IPR039959">
    <property type="entry name" value="Fimbrin/Plastin"/>
</dbReference>
<dbReference type="GO" id="GO:0005884">
    <property type="term" value="C:actin filament"/>
    <property type="evidence" value="ECO:0007669"/>
    <property type="project" value="TreeGrafter"/>
</dbReference>
<sequence>FLQHPSKHKTRVKISMLPRLQDNRHIAVAVDSIVLWRFSLWEEVEMSGFQGVRVSDQSLQNQFSQPQLRSLKSRFLRIKKDKGQVTVGDLPPLLMKLKPFNVIFKEDEIRDILCEPGTDAASKLDFDGFLRVII</sequence>
<dbReference type="EMBL" id="JAMZMK010007474">
    <property type="protein sequence ID" value="KAI7744639.1"/>
    <property type="molecule type" value="Genomic_DNA"/>
</dbReference>
<dbReference type="PANTHER" id="PTHR19961">
    <property type="entry name" value="FIMBRIN/PLASTIN"/>
    <property type="match status" value="1"/>
</dbReference>
<dbReference type="PANTHER" id="PTHR19961:SF67">
    <property type="entry name" value="CALPONIN DOMAIN, EF-HAND DOMAIN PAIR, CH DOMAIN SUPERFAMILY, FIMBRIN_PLASTIN"/>
    <property type="match status" value="1"/>
</dbReference>
<name>A0AAD5GKT2_AMBAR</name>
<dbReference type="InterPro" id="IPR011992">
    <property type="entry name" value="EF-hand-dom_pair"/>
</dbReference>
<protein>
    <submittedName>
        <fullName evidence="3">Uncharacterized protein</fullName>
    </submittedName>
</protein>
<keyword evidence="4" id="KW-1185">Reference proteome</keyword>
<gene>
    <name evidence="3" type="ORF">M8C21_001248</name>
</gene>
<dbReference type="GO" id="GO:0032432">
    <property type="term" value="C:actin filament bundle"/>
    <property type="evidence" value="ECO:0007669"/>
    <property type="project" value="TreeGrafter"/>
</dbReference>
<accession>A0AAD5GKT2</accession>
<dbReference type="AlphaFoldDB" id="A0AAD5GKT2"/>
<organism evidence="3 4">
    <name type="scientific">Ambrosia artemisiifolia</name>
    <name type="common">Common ragweed</name>
    <dbReference type="NCBI Taxonomy" id="4212"/>
    <lineage>
        <taxon>Eukaryota</taxon>
        <taxon>Viridiplantae</taxon>
        <taxon>Streptophyta</taxon>
        <taxon>Embryophyta</taxon>
        <taxon>Tracheophyta</taxon>
        <taxon>Spermatophyta</taxon>
        <taxon>Magnoliopsida</taxon>
        <taxon>eudicotyledons</taxon>
        <taxon>Gunneridae</taxon>
        <taxon>Pentapetalae</taxon>
        <taxon>asterids</taxon>
        <taxon>campanulids</taxon>
        <taxon>Asterales</taxon>
        <taxon>Asteraceae</taxon>
        <taxon>Asteroideae</taxon>
        <taxon>Heliantheae alliance</taxon>
        <taxon>Heliantheae</taxon>
        <taxon>Ambrosia</taxon>
    </lineage>
</organism>
<evidence type="ECO:0000313" key="3">
    <source>
        <dbReference type="EMBL" id="KAI7744639.1"/>
    </source>
</evidence>
<evidence type="ECO:0000313" key="4">
    <source>
        <dbReference type="Proteomes" id="UP001206925"/>
    </source>
</evidence>
<keyword evidence="2" id="KW-0009">Actin-binding</keyword>
<keyword evidence="1" id="KW-0677">Repeat</keyword>
<dbReference type="GO" id="GO:0051017">
    <property type="term" value="P:actin filament bundle assembly"/>
    <property type="evidence" value="ECO:0007669"/>
    <property type="project" value="InterPro"/>
</dbReference>
<comment type="caution">
    <text evidence="3">The sequence shown here is derived from an EMBL/GenBank/DDBJ whole genome shotgun (WGS) entry which is preliminary data.</text>
</comment>
<dbReference type="SUPFAM" id="SSF47473">
    <property type="entry name" value="EF-hand"/>
    <property type="match status" value="1"/>
</dbReference>
<dbReference type="GO" id="GO:0005737">
    <property type="term" value="C:cytoplasm"/>
    <property type="evidence" value="ECO:0007669"/>
    <property type="project" value="TreeGrafter"/>
</dbReference>
<evidence type="ECO:0000256" key="1">
    <source>
        <dbReference type="ARBA" id="ARBA00022737"/>
    </source>
</evidence>
<reference evidence="3" key="1">
    <citation type="submission" date="2022-06" db="EMBL/GenBank/DDBJ databases">
        <title>Uncovering the hologenomic basis of an extraordinary plant invasion.</title>
        <authorList>
            <person name="Bieker V.C."/>
            <person name="Martin M.D."/>
            <person name="Gilbert T."/>
            <person name="Hodgins K."/>
            <person name="Battlay P."/>
            <person name="Petersen B."/>
            <person name="Wilson J."/>
        </authorList>
    </citation>
    <scope>NUCLEOTIDE SEQUENCE</scope>
    <source>
        <strain evidence="3">AA19_3_7</strain>
        <tissue evidence="3">Leaf</tissue>
    </source>
</reference>